<gene>
    <name evidence="1" type="ORF">CY34DRAFT_703125</name>
</gene>
<reference evidence="1 2" key="1">
    <citation type="submission" date="2014-04" db="EMBL/GenBank/DDBJ databases">
        <authorList>
            <consortium name="DOE Joint Genome Institute"/>
            <person name="Kuo A."/>
            <person name="Ruytinx J."/>
            <person name="Rineau F."/>
            <person name="Colpaert J."/>
            <person name="Kohler A."/>
            <person name="Nagy L.G."/>
            <person name="Floudas D."/>
            <person name="Copeland A."/>
            <person name="Barry K.W."/>
            <person name="Cichocki N."/>
            <person name="Veneault-Fourrey C."/>
            <person name="LaButti K."/>
            <person name="Lindquist E.A."/>
            <person name="Lipzen A."/>
            <person name="Lundell T."/>
            <person name="Morin E."/>
            <person name="Murat C."/>
            <person name="Sun H."/>
            <person name="Tunlid A."/>
            <person name="Henrissat B."/>
            <person name="Grigoriev I.V."/>
            <person name="Hibbett D.S."/>
            <person name="Martin F."/>
            <person name="Nordberg H.P."/>
            <person name="Cantor M.N."/>
            <person name="Hua S.X."/>
        </authorList>
    </citation>
    <scope>NUCLEOTIDE SEQUENCE [LARGE SCALE GENOMIC DNA]</scope>
    <source>
        <strain evidence="1 2">UH-Slu-Lm8-n1</strain>
    </source>
</reference>
<evidence type="ECO:0000313" key="2">
    <source>
        <dbReference type="Proteomes" id="UP000054485"/>
    </source>
</evidence>
<proteinExistence type="predicted"/>
<dbReference type="EMBL" id="KN835139">
    <property type="protein sequence ID" value="KIK48260.1"/>
    <property type="molecule type" value="Genomic_DNA"/>
</dbReference>
<evidence type="ECO:0000313" key="1">
    <source>
        <dbReference type="EMBL" id="KIK48260.1"/>
    </source>
</evidence>
<keyword evidence="2" id="KW-1185">Reference proteome</keyword>
<accession>A0A0D0ADE3</accession>
<reference evidence="2" key="2">
    <citation type="submission" date="2015-01" db="EMBL/GenBank/DDBJ databases">
        <title>Evolutionary Origins and Diversification of the Mycorrhizal Mutualists.</title>
        <authorList>
            <consortium name="DOE Joint Genome Institute"/>
            <consortium name="Mycorrhizal Genomics Consortium"/>
            <person name="Kohler A."/>
            <person name="Kuo A."/>
            <person name="Nagy L.G."/>
            <person name="Floudas D."/>
            <person name="Copeland A."/>
            <person name="Barry K.W."/>
            <person name="Cichocki N."/>
            <person name="Veneault-Fourrey C."/>
            <person name="LaButti K."/>
            <person name="Lindquist E.A."/>
            <person name="Lipzen A."/>
            <person name="Lundell T."/>
            <person name="Morin E."/>
            <person name="Murat C."/>
            <person name="Riley R."/>
            <person name="Ohm R."/>
            <person name="Sun H."/>
            <person name="Tunlid A."/>
            <person name="Henrissat B."/>
            <person name="Grigoriev I.V."/>
            <person name="Hibbett D.S."/>
            <person name="Martin F."/>
        </authorList>
    </citation>
    <scope>NUCLEOTIDE SEQUENCE [LARGE SCALE GENOMIC DNA]</scope>
    <source>
        <strain evidence="2">UH-Slu-Lm8-n1</strain>
    </source>
</reference>
<dbReference type="InParanoid" id="A0A0D0ADE3"/>
<name>A0A0D0ADE3_9AGAM</name>
<dbReference type="Proteomes" id="UP000054485">
    <property type="component" value="Unassembled WGS sequence"/>
</dbReference>
<protein>
    <submittedName>
        <fullName evidence="1">Uncharacterized protein</fullName>
    </submittedName>
</protein>
<dbReference type="HOGENOM" id="CLU_2887370_0_0_1"/>
<dbReference type="AlphaFoldDB" id="A0A0D0ADE3"/>
<sequence>MVVVIVIPAVVFPVYHLNATFDSMYVVLPEHESTTLDSGRLPHGQRIFGCYVNITFKSFTTVT</sequence>
<organism evidence="1 2">
    <name type="scientific">Suillus luteus UH-Slu-Lm8-n1</name>
    <dbReference type="NCBI Taxonomy" id="930992"/>
    <lineage>
        <taxon>Eukaryota</taxon>
        <taxon>Fungi</taxon>
        <taxon>Dikarya</taxon>
        <taxon>Basidiomycota</taxon>
        <taxon>Agaricomycotina</taxon>
        <taxon>Agaricomycetes</taxon>
        <taxon>Agaricomycetidae</taxon>
        <taxon>Boletales</taxon>
        <taxon>Suillineae</taxon>
        <taxon>Suillaceae</taxon>
        <taxon>Suillus</taxon>
    </lineage>
</organism>